<evidence type="ECO:0000256" key="2">
    <source>
        <dbReference type="ARBA" id="ARBA00005364"/>
    </source>
</evidence>
<keyword evidence="3" id="KW-0813">Transport</keyword>
<keyword evidence="9" id="KW-0769">Symport</keyword>
<evidence type="ECO:0000256" key="5">
    <source>
        <dbReference type="ARBA" id="ARBA00022568"/>
    </source>
</evidence>
<dbReference type="OrthoDB" id="2127281at2759"/>
<proteinExistence type="inferred from homology"/>
<evidence type="ECO:0000256" key="7">
    <source>
        <dbReference type="ARBA" id="ARBA00022737"/>
    </source>
</evidence>
<evidence type="ECO:0000313" key="15">
    <source>
        <dbReference type="EMBL" id="CAD7227909.1"/>
    </source>
</evidence>
<evidence type="ECO:0000256" key="9">
    <source>
        <dbReference type="ARBA" id="ARBA00022847"/>
    </source>
</evidence>
<keyword evidence="5" id="KW-0109">Calcium transport</keyword>
<dbReference type="GO" id="GO:0015293">
    <property type="term" value="F:symporter activity"/>
    <property type="evidence" value="ECO:0007669"/>
    <property type="project" value="UniProtKB-KW"/>
</dbReference>
<evidence type="ECO:0000256" key="4">
    <source>
        <dbReference type="ARBA" id="ARBA00022449"/>
    </source>
</evidence>
<evidence type="ECO:0000256" key="1">
    <source>
        <dbReference type="ARBA" id="ARBA00004141"/>
    </source>
</evidence>
<evidence type="ECO:0000256" key="13">
    <source>
        <dbReference type="ARBA" id="ARBA00023180"/>
    </source>
</evidence>
<feature type="domain" description="Sodium/calcium exchanger membrane region" evidence="14">
    <location>
        <begin position="85"/>
        <end position="129"/>
    </location>
</feature>
<dbReference type="Gene3D" id="1.20.1420.30">
    <property type="entry name" value="NCX, central ion-binding region"/>
    <property type="match status" value="2"/>
</dbReference>
<sequence length="722" mass="79293">MKTCPRLLLPRRRWVVRGLLMASGLFLFSLFSPLLHPHRHVSWVPDASAPSRHLLQAATEKPTPLFPPNALEPYMSKGAVILPILGVIYMFIALAAVCDEFFVPALDVIIEKLGISQDVAGATFMAAGGTNIRRHGWSKISNEFLALRMIAAARNQSTVLTKMLLTTSSSTARVGSAPELFTSVIGVFISYDDVGIGTIVGSAVFNILFVIGMCAIFSKTVLHLTWWPLVRDTTFYSISLIALIVCFFDERIFWYEALTLLGIYAAYVTFMKFNETCEVIVKSCIRKNLVTRVRSTDQLVVEKRPGSGRRAPTAIIHSGSKFRQGLVQLMIHSIDPMHEGKLDDKVQQMQAIASLQAHMEASKQKLARSQGGTLSGEDPHDVVVQDYSPTAVPAISNGTTTDGASSHPDTEVTAFSEDPADNASAQHVSFRPSHASAMSVTPIARPLHTPWNNASSLHPNALPTPHQYPSAMSAGTSTPAGHSNIMPHICTGCLPKQNSIVLLVHLRQDDDLEEDENRPLDLSWPNTCFKRMSYLFMMPIVIPLWLTLPDTRTPRGKRFFVITFLGSIIWIAAFSYLMVWWATLVGETFAIPNEVMGLTFLAAGTSIPDLITSVIVARKGHGDMAVSSSVGSNIFDVTVGLPLPWFLYGAINLGTPVVVNSEGMICSILLLFSMLVIVFLSIVIFRWKMNKGLGITMFLLYGVFLAVSLLIEYKTLPCIIKL</sequence>
<dbReference type="FunFam" id="1.20.1420.30:FF:000002">
    <property type="entry name" value="Sodium/potassium/calcium exchanger 2 isoform 1"/>
    <property type="match status" value="1"/>
</dbReference>
<evidence type="ECO:0000256" key="8">
    <source>
        <dbReference type="ARBA" id="ARBA00022837"/>
    </source>
</evidence>
<evidence type="ECO:0000259" key="14">
    <source>
        <dbReference type="Pfam" id="PF01699"/>
    </source>
</evidence>
<evidence type="ECO:0000256" key="10">
    <source>
        <dbReference type="ARBA" id="ARBA00022989"/>
    </source>
</evidence>
<keyword evidence="6" id="KW-0812">Transmembrane</keyword>
<evidence type="ECO:0000256" key="12">
    <source>
        <dbReference type="ARBA" id="ARBA00023136"/>
    </source>
</evidence>
<accession>A0A7R8ZL26</accession>
<evidence type="ECO:0000256" key="3">
    <source>
        <dbReference type="ARBA" id="ARBA00022448"/>
    </source>
</evidence>
<dbReference type="AlphaFoldDB" id="A0A7R8ZL26"/>
<reference evidence="15" key="1">
    <citation type="submission" date="2020-11" db="EMBL/GenBank/DDBJ databases">
        <authorList>
            <person name="Tran Van P."/>
        </authorList>
    </citation>
    <scope>NUCLEOTIDE SEQUENCE</scope>
</reference>
<dbReference type="GO" id="GO:0005886">
    <property type="term" value="C:plasma membrane"/>
    <property type="evidence" value="ECO:0007669"/>
    <property type="project" value="TreeGrafter"/>
</dbReference>
<keyword evidence="12" id="KW-0472">Membrane</keyword>
<keyword evidence="13" id="KW-0325">Glycoprotein</keyword>
<evidence type="ECO:0000256" key="6">
    <source>
        <dbReference type="ARBA" id="ARBA00022692"/>
    </source>
</evidence>
<dbReference type="GO" id="GO:0008273">
    <property type="term" value="F:calcium, potassium:sodium antiporter activity"/>
    <property type="evidence" value="ECO:0007669"/>
    <property type="project" value="TreeGrafter"/>
</dbReference>
<dbReference type="InterPro" id="IPR004481">
    <property type="entry name" value="K/Na/Ca-exchanger"/>
</dbReference>
<protein>
    <recommendedName>
        <fullName evidence="14">Sodium/calcium exchanger membrane region domain-containing protein</fullName>
    </recommendedName>
</protein>
<keyword evidence="7" id="KW-0677">Repeat</keyword>
<comment type="similarity">
    <text evidence="2">Belongs to the Ca(2+):cation antiporter (CaCA) (TC 2.A.19) family. SLC24A subfamily.</text>
</comment>
<dbReference type="InterPro" id="IPR004837">
    <property type="entry name" value="NaCa_Exmemb"/>
</dbReference>
<dbReference type="InterPro" id="IPR044880">
    <property type="entry name" value="NCX_ion-bd_dom_sf"/>
</dbReference>
<gene>
    <name evidence="15" type="ORF">CTOB1V02_LOCUS5803</name>
</gene>
<feature type="domain" description="Sodium/calcium exchanger membrane region" evidence="14">
    <location>
        <begin position="172"/>
        <end position="271"/>
    </location>
</feature>
<dbReference type="EMBL" id="OB661305">
    <property type="protein sequence ID" value="CAD7227909.1"/>
    <property type="molecule type" value="Genomic_DNA"/>
</dbReference>
<dbReference type="GO" id="GO:0005262">
    <property type="term" value="F:calcium channel activity"/>
    <property type="evidence" value="ECO:0007669"/>
    <property type="project" value="TreeGrafter"/>
</dbReference>
<dbReference type="PANTHER" id="PTHR10846:SF72">
    <property type="entry name" value="SODIUM_POTASSIUM_CALCIUM EXCHANGER NCKX30C"/>
    <property type="match status" value="1"/>
</dbReference>
<keyword evidence="10" id="KW-1133">Transmembrane helix</keyword>
<organism evidence="15">
    <name type="scientific">Cyprideis torosa</name>
    <dbReference type="NCBI Taxonomy" id="163714"/>
    <lineage>
        <taxon>Eukaryota</taxon>
        <taxon>Metazoa</taxon>
        <taxon>Ecdysozoa</taxon>
        <taxon>Arthropoda</taxon>
        <taxon>Crustacea</taxon>
        <taxon>Oligostraca</taxon>
        <taxon>Ostracoda</taxon>
        <taxon>Podocopa</taxon>
        <taxon>Podocopida</taxon>
        <taxon>Cytherocopina</taxon>
        <taxon>Cytheroidea</taxon>
        <taxon>Cytherideidae</taxon>
        <taxon>Cyprideis</taxon>
    </lineage>
</organism>
<keyword evidence="11" id="KW-0406">Ion transport</keyword>
<dbReference type="NCBIfam" id="TIGR00367">
    <property type="entry name" value="calcium/sodium antiporter"/>
    <property type="match status" value="1"/>
</dbReference>
<feature type="domain" description="Sodium/calcium exchanger membrane region" evidence="14">
    <location>
        <begin position="561"/>
        <end position="709"/>
    </location>
</feature>
<evidence type="ECO:0000256" key="11">
    <source>
        <dbReference type="ARBA" id="ARBA00023065"/>
    </source>
</evidence>
<dbReference type="Pfam" id="PF01699">
    <property type="entry name" value="Na_Ca_ex"/>
    <property type="match status" value="3"/>
</dbReference>
<comment type="subcellular location">
    <subcellularLocation>
        <location evidence="1">Membrane</location>
        <topology evidence="1">Multi-pass membrane protein</topology>
    </subcellularLocation>
</comment>
<dbReference type="PANTHER" id="PTHR10846">
    <property type="entry name" value="SODIUM/POTASSIUM/CALCIUM EXCHANGER"/>
    <property type="match status" value="1"/>
</dbReference>
<dbReference type="FunFam" id="1.20.1420.30:FF:000004">
    <property type="entry name" value="Sodium/potassium/calcium exchanger 2 isoform 1"/>
    <property type="match status" value="1"/>
</dbReference>
<name>A0A7R8ZL26_9CRUS</name>
<keyword evidence="4" id="KW-0050">Antiport</keyword>
<keyword evidence="8" id="KW-0106">Calcium</keyword>
<dbReference type="GO" id="GO:0006874">
    <property type="term" value="P:intracellular calcium ion homeostasis"/>
    <property type="evidence" value="ECO:0007669"/>
    <property type="project" value="TreeGrafter"/>
</dbReference>